<reference evidence="2 3" key="1">
    <citation type="submission" date="2021-04" db="EMBL/GenBank/DDBJ databases">
        <authorList>
            <person name="Shkoporov A.N."/>
            <person name="Stockdale S.R."/>
            <person name="Guerin E."/>
            <person name="Ross R.P."/>
            <person name="Hill C."/>
        </authorList>
    </citation>
    <scope>NUCLEOTIDE SEQUENCE [LARGE SCALE GENOMIC DNA]</scope>
    <source>
        <strain evidence="3">cr17_1</strain>
    </source>
</reference>
<organism evidence="2 3">
    <name type="scientific">uncultured phage cr17_1</name>
    <dbReference type="NCBI Taxonomy" id="2986404"/>
    <lineage>
        <taxon>Viruses</taxon>
        <taxon>Duplodnaviria</taxon>
        <taxon>Heunggongvirae</taxon>
        <taxon>Uroviricota</taxon>
        <taxon>Caudoviricetes</taxon>
        <taxon>Crassvirales</taxon>
        <taxon>Intestiviridae</taxon>
        <taxon>Crudevirinae</taxon>
        <taxon>Endlipuvirus</taxon>
        <taxon>Endlipuvirus intestinihominis</taxon>
    </lineage>
</organism>
<dbReference type="EMBL" id="MZ130488">
    <property type="protein sequence ID" value="QWM90369.1"/>
    <property type="molecule type" value="Genomic_DNA"/>
</dbReference>
<keyword evidence="1" id="KW-1133">Transmembrane helix</keyword>
<evidence type="ECO:0000313" key="3">
    <source>
        <dbReference type="Proteomes" id="UP000827442"/>
    </source>
</evidence>
<feature type="transmembrane region" description="Helical" evidence="1">
    <location>
        <begin position="6"/>
        <end position="28"/>
    </location>
</feature>
<evidence type="ECO:0000256" key="1">
    <source>
        <dbReference type="SAM" id="Phobius"/>
    </source>
</evidence>
<accession>A0AAE7V314</accession>
<dbReference type="KEGG" id="vg:75691600"/>
<keyword evidence="1" id="KW-0812">Transmembrane</keyword>
<dbReference type="GeneID" id="75691600"/>
<name>A0AAE7V314_9CAUD</name>
<dbReference type="Proteomes" id="UP000827442">
    <property type="component" value="Segment"/>
</dbReference>
<keyword evidence="1" id="KW-0472">Membrane</keyword>
<keyword evidence="3" id="KW-1185">Reference proteome</keyword>
<proteinExistence type="predicted"/>
<protein>
    <submittedName>
        <fullName evidence="2">Phage holin</fullName>
    </submittedName>
</protein>
<evidence type="ECO:0000313" key="2">
    <source>
        <dbReference type="EMBL" id="QWM90369.1"/>
    </source>
</evidence>
<dbReference type="RefSeq" id="YP_010359941.1">
    <property type="nucleotide sequence ID" value="NC_062778.1"/>
</dbReference>
<gene>
    <name evidence="2" type="primary">gp_25632</name>
</gene>
<sequence>MDLFETAISQGIAPAIVVAIYLIVIKIIDTKKEKNAIKITNELLEAISKISNFLDNVINNIIDKDKDKCKNAIKNSFESARMHITEYIVNVIAKNNINDNKDNIVDNIKTIINAEFYNTYNTLSMYTINGINVATILKEQWKNDLIDNTIKLVYNSKLDKETKIFSYVSKLSISFENYIIYINNKVFK</sequence>